<dbReference type="InterPro" id="IPR020449">
    <property type="entry name" value="Tscrpt_reg_AraC-type_HTH"/>
</dbReference>
<proteinExistence type="predicted"/>
<reference evidence="5 6" key="1">
    <citation type="submission" date="2016-10" db="EMBL/GenBank/DDBJ databases">
        <authorList>
            <person name="de Groot N.N."/>
        </authorList>
    </citation>
    <scope>NUCLEOTIDE SEQUENCE [LARGE SCALE GENOMIC DNA]</scope>
    <source>
        <strain evidence="5 6">LMG 23650</strain>
    </source>
</reference>
<evidence type="ECO:0000313" key="6">
    <source>
        <dbReference type="Proteomes" id="UP000199548"/>
    </source>
</evidence>
<protein>
    <submittedName>
        <fullName evidence="5">Transcriptional regulator, AraC family</fullName>
    </submittedName>
</protein>
<dbReference type="PANTHER" id="PTHR47894:SF1">
    <property type="entry name" value="HTH-TYPE TRANSCRIPTIONAL REGULATOR VQSM"/>
    <property type="match status" value="1"/>
</dbReference>
<sequence>MAVIDRKMAGTVAGQYVSLLLDYLRSRGHSPEALFGATLIAAIESVDVPLRLTTEEYFDILERAVVVTGDPDLGFNAGILIAPRHLGVVGYVVMCCTNLGSALAEYDRYVRLVHGIGRPLLVRHGDRVEMPLDWSGTSAPPPALAQLIMTTRVRMSRLLIGRETAPVDVDFQFATPQDPDAYQRFFGGRVNFAAAQTKLMFPASYLEAPVIMASAEMARVIGARAEAQIRQLTDDEPEFMRQLKAMLSQGLAMGGIGAVDVAQRMGISSRTLHRRLSECAYVFRDVLDDVRRERAESYLALSQHSLAEVAFMLGYTEQSAFQHAFKRWTGITPQRYRVGAMST</sequence>
<keyword evidence="1" id="KW-0805">Transcription regulation</keyword>
<name>A0A1I3SDS3_9BURK</name>
<feature type="domain" description="HTH araC/xylS-type" evidence="4">
    <location>
        <begin position="241"/>
        <end position="339"/>
    </location>
</feature>
<dbReference type="EMBL" id="FOQU01000008">
    <property type="protein sequence ID" value="SFJ55677.1"/>
    <property type="molecule type" value="Genomic_DNA"/>
</dbReference>
<accession>A0A1I3SDS3</accession>
<dbReference type="Gene3D" id="1.10.10.60">
    <property type="entry name" value="Homeodomain-like"/>
    <property type="match status" value="1"/>
</dbReference>
<dbReference type="PROSITE" id="PS01124">
    <property type="entry name" value="HTH_ARAC_FAMILY_2"/>
    <property type="match status" value="1"/>
</dbReference>
<dbReference type="GO" id="GO:0005829">
    <property type="term" value="C:cytosol"/>
    <property type="evidence" value="ECO:0007669"/>
    <property type="project" value="TreeGrafter"/>
</dbReference>
<dbReference type="PRINTS" id="PR00032">
    <property type="entry name" value="HTHARAC"/>
</dbReference>
<evidence type="ECO:0000256" key="2">
    <source>
        <dbReference type="ARBA" id="ARBA00023125"/>
    </source>
</evidence>
<dbReference type="Pfam" id="PF12625">
    <property type="entry name" value="Arabinose_bd"/>
    <property type="match status" value="1"/>
</dbReference>
<gene>
    <name evidence="5" type="ORF">SAMN05192543_108110</name>
</gene>
<dbReference type="InterPro" id="IPR032687">
    <property type="entry name" value="AraC-type_N"/>
</dbReference>
<dbReference type="RefSeq" id="WP_170275871.1">
    <property type="nucleotide sequence ID" value="NZ_CP041745.1"/>
</dbReference>
<evidence type="ECO:0000256" key="1">
    <source>
        <dbReference type="ARBA" id="ARBA00023015"/>
    </source>
</evidence>
<dbReference type="STRING" id="420953.SAMN05192543_108110"/>
<dbReference type="GO" id="GO:0003700">
    <property type="term" value="F:DNA-binding transcription factor activity"/>
    <property type="evidence" value="ECO:0007669"/>
    <property type="project" value="InterPro"/>
</dbReference>
<evidence type="ECO:0000313" key="5">
    <source>
        <dbReference type="EMBL" id="SFJ55677.1"/>
    </source>
</evidence>
<evidence type="ECO:0000259" key="4">
    <source>
        <dbReference type="PROSITE" id="PS01124"/>
    </source>
</evidence>
<dbReference type="SMART" id="SM00342">
    <property type="entry name" value="HTH_ARAC"/>
    <property type="match status" value="1"/>
</dbReference>
<dbReference type="PANTHER" id="PTHR47894">
    <property type="entry name" value="HTH-TYPE TRANSCRIPTIONAL REGULATOR GADX"/>
    <property type="match status" value="1"/>
</dbReference>
<organism evidence="5 6">
    <name type="scientific">Paraburkholderia megapolitana</name>
    <dbReference type="NCBI Taxonomy" id="420953"/>
    <lineage>
        <taxon>Bacteria</taxon>
        <taxon>Pseudomonadati</taxon>
        <taxon>Pseudomonadota</taxon>
        <taxon>Betaproteobacteria</taxon>
        <taxon>Burkholderiales</taxon>
        <taxon>Burkholderiaceae</taxon>
        <taxon>Paraburkholderia</taxon>
    </lineage>
</organism>
<keyword evidence="6" id="KW-1185">Reference proteome</keyword>
<dbReference type="InterPro" id="IPR009057">
    <property type="entry name" value="Homeodomain-like_sf"/>
</dbReference>
<dbReference type="InterPro" id="IPR018060">
    <property type="entry name" value="HTH_AraC"/>
</dbReference>
<keyword evidence="2" id="KW-0238">DNA-binding</keyword>
<dbReference type="GO" id="GO:0000976">
    <property type="term" value="F:transcription cis-regulatory region binding"/>
    <property type="evidence" value="ECO:0007669"/>
    <property type="project" value="TreeGrafter"/>
</dbReference>
<keyword evidence="3" id="KW-0804">Transcription</keyword>
<dbReference type="AlphaFoldDB" id="A0A1I3SDS3"/>
<dbReference type="SUPFAM" id="SSF46689">
    <property type="entry name" value="Homeodomain-like"/>
    <property type="match status" value="1"/>
</dbReference>
<dbReference type="Pfam" id="PF12833">
    <property type="entry name" value="HTH_18"/>
    <property type="match status" value="1"/>
</dbReference>
<evidence type="ECO:0000256" key="3">
    <source>
        <dbReference type="ARBA" id="ARBA00023163"/>
    </source>
</evidence>
<dbReference type="Proteomes" id="UP000199548">
    <property type="component" value="Unassembled WGS sequence"/>
</dbReference>